<evidence type="ECO:0000313" key="1">
    <source>
        <dbReference type="EMBL" id="NOU89354.1"/>
    </source>
</evidence>
<name>A0ABX1Z919_9BACL</name>
<dbReference type="Gene3D" id="2.60.120.620">
    <property type="entry name" value="q2cbj1_9rhob like domain"/>
    <property type="match status" value="1"/>
</dbReference>
<protein>
    <recommendedName>
        <fullName evidence="3">2OG-Fe dioxygenase family protein</fullName>
    </recommendedName>
</protein>
<sequence>MEQVKKGVQTALDVSHVSAQLKAKGFCSIESDFFKQADFFREDDWKEFAQSFNNQPVDKYMKDNGTYRLRRFATIEYSTSDRSMNFFLDRPYYQPTDINYLNGGVVRHFDPMEAETTDNRFLRGLLQWAFNVVEQLEGSSNWEVSLHPIRILARTNEQGEPAPEGVHRDGVTYIFMMVVARDNVLGGESTIYDNERNPLKSVTLQPLDLIFADDNKVMHGVSAILPDGVDGYRDVFVAAFTKKT</sequence>
<reference evidence="1 2" key="1">
    <citation type="submission" date="2019-10" db="EMBL/GenBank/DDBJ databases">
        <title>Description of Paenibacillus choica sp. nov.</title>
        <authorList>
            <person name="Carlier A."/>
            <person name="Qi S."/>
        </authorList>
    </citation>
    <scope>NUCLEOTIDE SEQUENCE [LARGE SCALE GENOMIC DNA]</scope>
    <source>
        <strain evidence="1 2">LMG 31460</strain>
    </source>
</reference>
<evidence type="ECO:0008006" key="3">
    <source>
        <dbReference type="Google" id="ProtNLM"/>
    </source>
</evidence>
<organism evidence="1 2">
    <name type="scientific">Paenibacillus germinis</name>
    <dbReference type="NCBI Taxonomy" id="2654979"/>
    <lineage>
        <taxon>Bacteria</taxon>
        <taxon>Bacillati</taxon>
        <taxon>Bacillota</taxon>
        <taxon>Bacilli</taxon>
        <taxon>Bacillales</taxon>
        <taxon>Paenibacillaceae</taxon>
        <taxon>Paenibacillus</taxon>
    </lineage>
</organism>
<dbReference type="EMBL" id="WHOC01000148">
    <property type="protein sequence ID" value="NOU89354.1"/>
    <property type="molecule type" value="Genomic_DNA"/>
</dbReference>
<keyword evidence="2" id="KW-1185">Reference proteome</keyword>
<proteinExistence type="predicted"/>
<accession>A0ABX1Z919</accession>
<dbReference type="InterPro" id="IPR018724">
    <property type="entry name" value="2OG-Fe_dioxygenase"/>
</dbReference>
<evidence type="ECO:0000313" key="2">
    <source>
        <dbReference type="Proteomes" id="UP000658690"/>
    </source>
</evidence>
<gene>
    <name evidence="1" type="ORF">GC102_26955</name>
</gene>
<dbReference type="RefSeq" id="WP_171692311.1">
    <property type="nucleotide sequence ID" value="NZ_WHOC01000148.1"/>
</dbReference>
<comment type="caution">
    <text evidence="1">The sequence shown here is derived from an EMBL/GenBank/DDBJ whole genome shotgun (WGS) entry which is preliminary data.</text>
</comment>
<dbReference type="Pfam" id="PF10014">
    <property type="entry name" value="2OG-Fe_Oxy_2"/>
    <property type="match status" value="1"/>
</dbReference>
<dbReference type="Proteomes" id="UP000658690">
    <property type="component" value="Unassembled WGS sequence"/>
</dbReference>